<proteinExistence type="predicted"/>
<dbReference type="RefSeq" id="WP_134212202.1">
    <property type="nucleotide sequence ID" value="NZ_QFFZ01000002.1"/>
</dbReference>
<name>A0A4Y7RXE5_9FIRM</name>
<evidence type="ECO:0000313" key="1">
    <source>
        <dbReference type="EMBL" id="TEB13416.1"/>
    </source>
</evidence>
<evidence type="ECO:0000313" key="2">
    <source>
        <dbReference type="Proteomes" id="UP000297597"/>
    </source>
</evidence>
<dbReference type="Proteomes" id="UP000297597">
    <property type="component" value="Unassembled WGS sequence"/>
</dbReference>
<dbReference type="EMBL" id="QFFZ01000002">
    <property type="protein sequence ID" value="TEB13416.1"/>
    <property type="molecule type" value="Genomic_DNA"/>
</dbReference>
<reference evidence="1 2" key="1">
    <citation type="journal article" date="2018" name="Environ. Microbiol.">
        <title>Novel energy conservation strategies and behaviour of Pelotomaculum schinkii driving syntrophic propionate catabolism.</title>
        <authorList>
            <person name="Hidalgo-Ahumada C.A.P."/>
            <person name="Nobu M.K."/>
            <person name="Narihiro T."/>
            <person name="Tamaki H."/>
            <person name="Liu W.T."/>
            <person name="Kamagata Y."/>
            <person name="Stams A.J.M."/>
            <person name="Imachi H."/>
            <person name="Sousa D.Z."/>
        </authorList>
    </citation>
    <scope>NUCLEOTIDE SEQUENCE [LARGE SCALE GENOMIC DNA]</scope>
    <source>
        <strain evidence="1 2">MGP</strain>
    </source>
</reference>
<comment type="caution">
    <text evidence="1">The sequence shown here is derived from an EMBL/GenBank/DDBJ whole genome shotgun (WGS) entry which is preliminary data.</text>
</comment>
<dbReference type="AlphaFoldDB" id="A0A4Y7RXE5"/>
<gene>
    <name evidence="1" type="ORF">Pmgp_00310</name>
</gene>
<accession>A0A4Y7RXE5</accession>
<organism evidence="1 2">
    <name type="scientific">Pelotomaculum propionicicum</name>
    <dbReference type="NCBI Taxonomy" id="258475"/>
    <lineage>
        <taxon>Bacteria</taxon>
        <taxon>Bacillati</taxon>
        <taxon>Bacillota</taxon>
        <taxon>Clostridia</taxon>
        <taxon>Eubacteriales</taxon>
        <taxon>Desulfotomaculaceae</taxon>
        <taxon>Pelotomaculum</taxon>
    </lineage>
</organism>
<protein>
    <recommendedName>
        <fullName evidence="3">Helix-turn-helix domain-containing protein</fullName>
    </recommendedName>
</protein>
<sequence length="77" mass="9048">MPKKTYTLETLPEIITAQHISDFLIVSRRRVYELFQRKPEDGGIPNFEIGLTKRVQKQDFVNWIAARKQEKEQKSAS</sequence>
<evidence type="ECO:0008006" key="3">
    <source>
        <dbReference type="Google" id="ProtNLM"/>
    </source>
</evidence>
<keyword evidence="2" id="KW-1185">Reference proteome</keyword>
<dbReference type="OrthoDB" id="122388at2"/>